<feature type="domain" description="Dienelactone hydrolase" evidence="1">
    <location>
        <begin position="16"/>
        <end position="231"/>
    </location>
</feature>
<sequence length="233" mass="25227">MTSRWIDITSSTGETFGGYLSLPPTGKGPGLVLIQEIWGVNDHIRKVADQYAADGFVVLAPDVFWRQTPRVDLNYDEPGTKQAYGLMQGLDQPAAVKDLVGAVSTLKAQPEVTGKIATVGYCMGGRLSFLTAANSPDVAAGVAYYPGAINTVMGDAAKLKAPMQFHFGGLDTHIGKDVRQAVIDELGDREETEVYIYENADHGFNCWGRPMYHQNAALLAHGRVLEFLAEHLA</sequence>
<dbReference type="GO" id="GO:0008806">
    <property type="term" value="F:carboxymethylenebutenolidase activity"/>
    <property type="evidence" value="ECO:0007669"/>
    <property type="project" value="UniProtKB-EC"/>
</dbReference>
<dbReference type="InterPro" id="IPR051049">
    <property type="entry name" value="Dienelactone_hydrolase-like"/>
</dbReference>
<dbReference type="Gene3D" id="3.40.50.1820">
    <property type="entry name" value="alpha/beta hydrolase"/>
    <property type="match status" value="1"/>
</dbReference>
<dbReference type="RefSeq" id="WP_184102522.1">
    <property type="nucleotide sequence ID" value="NZ_JACHHN010000008.1"/>
</dbReference>
<dbReference type="PANTHER" id="PTHR46623:SF6">
    <property type="entry name" value="ALPHA_BETA-HYDROLASES SUPERFAMILY PROTEIN"/>
    <property type="match status" value="1"/>
</dbReference>
<protein>
    <submittedName>
        <fullName evidence="2">Carboxymethylenebutenolidase</fullName>
        <ecNumber evidence="2">3.1.1.45</ecNumber>
    </submittedName>
</protein>
<dbReference type="EMBL" id="JACHHN010000008">
    <property type="protein sequence ID" value="MBB5192870.1"/>
    <property type="molecule type" value="Genomic_DNA"/>
</dbReference>
<dbReference type="EC" id="3.1.1.45" evidence="2"/>
<evidence type="ECO:0000259" key="1">
    <source>
        <dbReference type="Pfam" id="PF01738"/>
    </source>
</evidence>
<proteinExistence type="predicted"/>
<organism evidence="2 3">
    <name type="scientific">Silvimonas terrae</name>
    <dbReference type="NCBI Taxonomy" id="300266"/>
    <lineage>
        <taxon>Bacteria</taxon>
        <taxon>Pseudomonadati</taxon>
        <taxon>Pseudomonadota</taxon>
        <taxon>Betaproteobacteria</taxon>
        <taxon>Neisseriales</taxon>
        <taxon>Chitinibacteraceae</taxon>
        <taxon>Silvimonas</taxon>
    </lineage>
</organism>
<dbReference type="AlphaFoldDB" id="A0A840RK64"/>
<comment type="caution">
    <text evidence="2">The sequence shown here is derived from an EMBL/GenBank/DDBJ whole genome shotgun (WGS) entry which is preliminary data.</text>
</comment>
<accession>A0A840RK64</accession>
<evidence type="ECO:0000313" key="3">
    <source>
        <dbReference type="Proteomes" id="UP000543030"/>
    </source>
</evidence>
<keyword evidence="2" id="KW-0378">Hydrolase</keyword>
<dbReference type="Proteomes" id="UP000543030">
    <property type="component" value="Unassembled WGS sequence"/>
</dbReference>
<dbReference type="Pfam" id="PF01738">
    <property type="entry name" value="DLH"/>
    <property type="match status" value="1"/>
</dbReference>
<reference evidence="2 3" key="1">
    <citation type="submission" date="2020-08" db="EMBL/GenBank/DDBJ databases">
        <title>Genomic Encyclopedia of Type Strains, Phase IV (KMG-IV): sequencing the most valuable type-strain genomes for metagenomic binning, comparative biology and taxonomic classification.</title>
        <authorList>
            <person name="Goeker M."/>
        </authorList>
    </citation>
    <scope>NUCLEOTIDE SEQUENCE [LARGE SCALE GENOMIC DNA]</scope>
    <source>
        <strain evidence="2 3">DSM 18233</strain>
    </source>
</reference>
<evidence type="ECO:0000313" key="2">
    <source>
        <dbReference type="EMBL" id="MBB5192870.1"/>
    </source>
</evidence>
<dbReference type="InterPro" id="IPR002925">
    <property type="entry name" value="Dienelactn_hydro"/>
</dbReference>
<dbReference type="PANTHER" id="PTHR46623">
    <property type="entry name" value="CARBOXYMETHYLENEBUTENOLIDASE-RELATED"/>
    <property type="match status" value="1"/>
</dbReference>
<gene>
    <name evidence="2" type="ORF">HNQ50_003624</name>
</gene>
<keyword evidence="3" id="KW-1185">Reference proteome</keyword>
<name>A0A840RK64_9NEIS</name>
<dbReference type="SUPFAM" id="SSF53474">
    <property type="entry name" value="alpha/beta-Hydrolases"/>
    <property type="match status" value="1"/>
</dbReference>
<dbReference type="InterPro" id="IPR029058">
    <property type="entry name" value="AB_hydrolase_fold"/>
</dbReference>